<dbReference type="Proteomes" id="UP001500575">
    <property type="component" value="Unassembled WGS sequence"/>
</dbReference>
<dbReference type="EMBL" id="BAAAQQ010000001">
    <property type="protein sequence ID" value="GAA2112996.1"/>
    <property type="molecule type" value="Genomic_DNA"/>
</dbReference>
<reference evidence="1 2" key="1">
    <citation type="journal article" date="2019" name="Int. J. Syst. Evol. Microbiol.">
        <title>The Global Catalogue of Microorganisms (GCM) 10K type strain sequencing project: providing services to taxonomists for standard genome sequencing and annotation.</title>
        <authorList>
            <consortium name="The Broad Institute Genomics Platform"/>
            <consortium name="The Broad Institute Genome Sequencing Center for Infectious Disease"/>
            <person name="Wu L."/>
            <person name="Ma J."/>
        </authorList>
    </citation>
    <scope>NUCLEOTIDE SEQUENCE [LARGE SCALE GENOMIC DNA]</scope>
    <source>
        <strain evidence="1 2">JCM 16021</strain>
    </source>
</reference>
<protein>
    <submittedName>
        <fullName evidence="1">Uncharacterized protein</fullName>
    </submittedName>
</protein>
<proteinExistence type="predicted"/>
<comment type="caution">
    <text evidence="1">The sequence shown here is derived from an EMBL/GenBank/DDBJ whole genome shotgun (WGS) entry which is preliminary data.</text>
</comment>
<evidence type="ECO:0000313" key="1">
    <source>
        <dbReference type="EMBL" id="GAA2112996.1"/>
    </source>
</evidence>
<gene>
    <name evidence="1" type="ORF">GCM10009843_00220</name>
</gene>
<dbReference type="RefSeq" id="WP_344301442.1">
    <property type="nucleotide sequence ID" value="NZ_BAAAQQ010000001.1"/>
</dbReference>
<name>A0ABN2XIM8_9ACTN</name>
<accession>A0ABN2XIM8</accession>
<sequence length="49" mass="5280">MTLSATTTHADETRATRAVLAWLAGDKYALDLVLNEVMDDPTGVPGMLF</sequence>
<organism evidence="1 2">
    <name type="scientific">Nocardioides bigeumensis</name>
    <dbReference type="NCBI Taxonomy" id="433657"/>
    <lineage>
        <taxon>Bacteria</taxon>
        <taxon>Bacillati</taxon>
        <taxon>Actinomycetota</taxon>
        <taxon>Actinomycetes</taxon>
        <taxon>Propionibacteriales</taxon>
        <taxon>Nocardioidaceae</taxon>
        <taxon>Nocardioides</taxon>
    </lineage>
</organism>
<evidence type="ECO:0000313" key="2">
    <source>
        <dbReference type="Proteomes" id="UP001500575"/>
    </source>
</evidence>
<keyword evidence="2" id="KW-1185">Reference proteome</keyword>